<dbReference type="KEGG" id="lzy:LZ3411_2256"/>
<sequence length="52" mass="5920">MRVLAVITNHGSISVHTKKASREINNNFSASLLNVHADQFNQQLFRRRGTIQ</sequence>
<protein>
    <submittedName>
        <fullName evidence="1">Uncharacterized protein</fullName>
    </submittedName>
</protein>
<organism evidence="1 2">
    <name type="scientific">Levilactobacillus zymae</name>
    <dbReference type="NCBI Taxonomy" id="267363"/>
    <lineage>
        <taxon>Bacteria</taxon>
        <taxon>Bacillati</taxon>
        <taxon>Bacillota</taxon>
        <taxon>Bacilli</taxon>
        <taxon>Lactobacillales</taxon>
        <taxon>Lactobacillaceae</taxon>
        <taxon>Levilactobacillus</taxon>
    </lineage>
</organism>
<name>A0A1Y6JZC1_9LACO</name>
<dbReference type="EMBL" id="LT854705">
    <property type="protein sequence ID" value="SMS15306.1"/>
    <property type="molecule type" value="Genomic_DNA"/>
</dbReference>
<reference evidence="2" key="1">
    <citation type="submission" date="2017-05" db="EMBL/GenBank/DDBJ databases">
        <authorList>
            <person name="Papadimitriou K."/>
        </authorList>
    </citation>
    <scope>NUCLEOTIDE SEQUENCE [LARGE SCALE GENOMIC DNA]</scope>
    <source>
        <strain evidence="2">ACA-DC 3411</strain>
    </source>
</reference>
<evidence type="ECO:0000313" key="2">
    <source>
        <dbReference type="Proteomes" id="UP000195412"/>
    </source>
</evidence>
<proteinExistence type="predicted"/>
<gene>
    <name evidence="1" type="ORF">LZ3411_2256</name>
</gene>
<evidence type="ECO:0000313" key="1">
    <source>
        <dbReference type="EMBL" id="SMS15306.1"/>
    </source>
</evidence>
<dbReference type="Proteomes" id="UP000195412">
    <property type="component" value="Chromosome I"/>
</dbReference>
<accession>A0A1Y6JZC1</accession>
<dbReference type="AlphaFoldDB" id="A0A1Y6JZC1"/>